<organism evidence="4 5">
    <name type="scientific">Corynebacterium marquesiae</name>
    <dbReference type="NCBI Taxonomy" id="2913503"/>
    <lineage>
        <taxon>Bacteria</taxon>
        <taxon>Bacillati</taxon>
        <taxon>Actinomycetota</taxon>
        <taxon>Actinomycetes</taxon>
        <taxon>Mycobacteriales</taxon>
        <taxon>Corynebacteriaceae</taxon>
        <taxon>Corynebacterium</taxon>
    </lineage>
</organism>
<dbReference type="Proteomes" id="UP001372244">
    <property type="component" value="Unassembled WGS sequence"/>
</dbReference>
<dbReference type="InterPro" id="IPR023365">
    <property type="entry name" value="Sortase_dom-sf"/>
</dbReference>
<feature type="region of interest" description="Disordered" evidence="2">
    <location>
        <begin position="1"/>
        <end position="29"/>
    </location>
</feature>
<reference evidence="4 5" key="1">
    <citation type="submission" date="2024-02" db="EMBL/GenBank/DDBJ databases">
        <title>Whole genome sequencing and characterization of Corynebacterium isolated from the ocular surface of dry eye disease sufferers.</title>
        <authorList>
            <person name="Naqvi M."/>
        </authorList>
    </citation>
    <scope>NUCLEOTIDE SEQUENCE [LARGE SCALE GENOMIC DNA]</scope>
    <source>
        <strain evidence="4 5">PCR27</strain>
    </source>
</reference>
<comment type="caution">
    <text evidence="4">The sequence shown here is derived from an EMBL/GenBank/DDBJ whole genome shotgun (WGS) entry which is preliminary data.</text>
</comment>
<keyword evidence="3" id="KW-0472">Membrane</keyword>
<proteinExistence type="predicted"/>
<evidence type="ECO:0000313" key="4">
    <source>
        <dbReference type="EMBL" id="MEJ4139372.1"/>
    </source>
</evidence>
<evidence type="ECO:0000256" key="3">
    <source>
        <dbReference type="SAM" id="Phobius"/>
    </source>
</evidence>
<keyword evidence="3" id="KW-0812">Transmembrane</keyword>
<keyword evidence="3" id="KW-1133">Transmembrane helix</keyword>
<feature type="compositionally biased region" description="Polar residues" evidence="2">
    <location>
        <begin position="7"/>
        <end position="19"/>
    </location>
</feature>
<gene>
    <name evidence="4" type="ORF">V5S76_09680</name>
</gene>
<evidence type="ECO:0000256" key="1">
    <source>
        <dbReference type="ARBA" id="ARBA00022801"/>
    </source>
</evidence>
<dbReference type="RefSeq" id="WP_337887902.1">
    <property type="nucleotide sequence ID" value="NZ_JBAHUW010000025.1"/>
</dbReference>
<dbReference type="InterPro" id="IPR042001">
    <property type="entry name" value="Sortase_F"/>
</dbReference>
<feature type="region of interest" description="Disordered" evidence="2">
    <location>
        <begin position="64"/>
        <end position="96"/>
    </location>
</feature>
<dbReference type="CDD" id="cd05829">
    <property type="entry name" value="Sortase_F"/>
    <property type="match status" value="1"/>
</dbReference>
<dbReference type="Gene3D" id="2.40.260.10">
    <property type="entry name" value="Sortase"/>
    <property type="match status" value="1"/>
</dbReference>
<protein>
    <submittedName>
        <fullName evidence="4">Class F sortase</fullName>
    </submittedName>
</protein>
<accession>A0ABU8P6R3</accession>
<dbReference type="SUPFAM" id="SSF63817">
    <property type="entry name" value="Sortase"/>
    <property type="match status" value="1"/>
</dbReference>
<dbReference type="Pfam" id="PF04203">
    <property type="entry name" value="Sortase"/>
    <property type="match status" value="1"/>
</dbReference>
<feature type="transmembrane region" description="Helical" evidence="3">
    <location>
        <begin position="37"/>
        <end position="59"/>
    </location>
</feature>
<dbReference type="EMBL" id="JBAHUZ010000027">
    <property type="protein sequence ID" value="MEJ4139372.1"/>
    <property type="molecule type" value="Genomic_DNA"/>
</dbReference>
<evidence type="ECO:0000313" key="5">
    <source>
        <dbReference type="Proteomes" id="UP001372244"/>
    </source>
</evidence>
<keyword evidence="5" id="KW-1185">Reference proteome</keyword>
<name>A0ABU8P6R3_9CORY</name>
<evidence type="ECO:0000256" key="2">
    <source>
        <dbReference type="SAM" id="MobiDB-lite"/>
    </source>
</evidence>
<sequence>MGEHTEPQQPEDNGMSQYPASREEGGAGKRGMGRGKLIAIIAAIIVVALVLLQVVLYLARDDEDEAGSAPETVASESAPEESGSKSDAFVDDSGQQEHEYDAAPGEFKGFEGMSVGIDGEYAAVDPVQVTDQGVLLPPHDVTRVGWYSASAVPGEPGNVGSSVITGHINYQGQGTGYAEKFTKLKKDQEFTVVIDGQERTFRVTEAPYRLPKGSGFPDVVNDKEGENRLVLITCGGQFVGGALGYEDNIITVAEPVGEPEQPAEQPAGEAPAEAPAA</sequence>
<dbReference type="InterPro" id="IPR005754">
    <property type="entry name" value="Sortase"/>
</dbReference>
<feature type="region of interest" description="Disordered" evidence="2">
    <location>
        <begin position="255"/>
        <end position="277"/>
    </location>
</feature>
<keyword evidence="1" id="KW-0378">Hydrolase</keyword>